<name>A0AAN8IF03_TRICO</name>
<organism evidence="2 3">
    <name type="scientific">Trichostrongylus colubriformis</name>
    <name type="common">Black scour worm</name>
    <dbReference type="NCBI Taxonomy" id="6319"/>
    <lineage>
        <taxon>Eukaryota</taxon>
        <taxon>Metazoa</taxon>
        <taxon>Ecdysozoa</taxon>
        <taxon>Nematoda</taxon>
        <taxon>Chromadorea</taxon>
        <taxon>Rhabditida</taxon>
        <taxon>Rhabditina</taxon>
        <taxon>Rhabditomorpha</taxon>
        <taxon>Strongyloidea</taxon>
        <taxon>Trichostrongylidae</taxon>
        <taxon>Trichostrongylus</taxon>
    </lineage>
</organism>
<dbReference type="AlphaFoldDB" id="A0AAN8IF03"/>
<keyword evidence="1" id="KW-0732">Signal</keyword>
<evidence type="ECO:0000256" key="1">
    <source>
        <dbReference type="SAM" id="SignalP"/>
    </source>
</evidence>
<dbReference type="EMBL" id="WIXE01018464">
    <property type="protein sequence ID" value="KAK5970891.1"/>
    <property type="molecule type" value="Genomic_DNA"/>
</dbReference>
<feature type="chain" id="PRO_5043041408" evidence="1">
    <location>
        <begin position="20"/>
        <end position="84"/>
    </location>
</feature>
<protein>
    <submittedName>
        <fullName evidence="2">Uncharacterized protein</fullName>
    </submittedName>
</protein>
<accession>A0AAN8IF03</accession>
<sequence>MSFSCCAIILGAVIILCSGAKQAFQDVVVMESKTNGSTEGTGKSVEVVRTPSSVVILSNFMDLLDADEVRFSAWLPKTNCVTHA</sequence>
<evidence type="ECO:0000313" key="2">
    <source>
        <dbReference type="EMBL" id="KAK5970891.1"/>
    </source>
</evidence>
<comment type="caution">
    <text evidence="2">The sequence shown here is derived from an EMBL/GenBank/DDBJ whole genome shotgun (WGS) entry which is preliminary data.</text>
</comment>
<feature type="signal peptide" evidence="1">
    <location>
        <begin position="1"/>
        <end position="19"/>
    </location>
</feature>
<keyword evidence="3" id="KW-1185">Reference proteome</keyword>
<evidence type="ECO:0000313" key="3">
    <source>
        <dbReference type="Proteomes" id="UP001331761"/>
    </source>
</evidence>
<reference evidence="2 3" key="1">
    <citation type="submission" date="2019-10" db="EMBL/GenBank/DDBJ databases">
        <title>Assembly and Annotation for the nematode Trichostrongylus colubriformis.</title>
        <authorList>
            <person name="Martin J."/>
        </authorList>
    </citation>
    <scope>NUCLEOTIDE SEQUENCE [LARGE SCALE GENOMIC DNA]</scope>
    <source>
        <strain evidence="2">G859</strain>
        <tissue evidence="2">Whole worm</tissue>
    </source>
</reference>
<proteinExistence type="predicted"/>
<gene>
    <name evidence="2" type="ORF">GCK32_001173</name>
</gene>
<dbReference type="Proteomes" id="UP001331761">
    <property type="component" value="Unassembled WGS sequence"/>
</dbReference>